<name>A0A9P7YHY7_9HELO</name>
<dbReference type="GO" id="GO:0016887">
    <property type="term" value="F:ATP hydrolysis activity"/>
    <property type="evidence" value="ECO:0007669"/>
    <property type="project" value="InterPro"/>
</dbReference>
<dbReference type="Proteomes" id="UP000824998">
    <property type="component" value="Unassembled WGS sequence"/>
</dbReference>
<feature type="domain" description="BCS1 N-terminal" evidence="6">
    <location>
        <begin position="51"/>
        <end position="228"/>
    </location>
</feature>
<dbReference type="InterPro" id="IPR003960">
    <property type="entry name" value="ATPase_AAA_CS"/>
</dbReference>
<dbReference type="InterPro" id="IPR003959">
    <property type="entry name" value="ATPase_AAA_core"/>
</dbReference>
<evidence type="ECO:0000256" key="2">
    <source>
        <dbReference type="ARBA" id="ARBA00007448"/>
    </source>
</evidence>
<evidence type="ECO:0000256" key="3">
    <source>
        <dbReference type="ARBA" id="ARBA00022792"/>
    </source>
</evidence>
<dbReference type="EMBL" id="MU251473">
    <property type="protein sequence ID" value="KAG9234158.1"/>
    <property type="molecule type" value="Genomic_DNA"/>
</dbReference>
<dbReference type="InterPro" id="IPR027417">
    <property type="entry name" value="P-loop_NTPase"/>
</dbReference>
<dbReference type="Pfam" id="PF08740">
    <property type="entry name" value="BCS1_N"/>
    <property type="match status" value="1"/>
</dbReference>
<protein>
    <submittedName>
        <fullName evidence="7">P-loop containing nucleoside triphosphate hydrolase protein</fullName>
    </submittedName>
</protein>
<keyword evidence="3" id="KW-0999">Mitochondrion inner membrane</keyword>
<comment type="similarity">
    <text evidence="2">Belongs to the AAA ATPase family. BCS1 subfamily.</text>
</comment>
<dbReference type="GO" id="GO:0005743">
    <property type="term" value="C:mitochondrial inner membrane"/>
    <property type="evidence" value="ECO:0007669"/>
    <property type="project" value="UniProtKB-SubCell"/>
</dbReference>
<evidence type="ECO:0000256" key="1">
    <source>
        <dbReference type="ARBA" id="ARBA00004434"/>
    </source>
</evidence>
<comment type="subcellular location">
    <subcellularLocation>
        <location evidence="1">Mitochondrion inner membrane</location>
        <topology evidence="1">Single-pass membrane protein</topology>
    </subcellularLocation>
</comment>
<evidence type="ECO:0000259" key="5">
    <source>
        <dbReference type="SMART" id="SM00382"/>
    </source>
</evidence>
<keyword evidence="7" id="KW-0378">Hydrolase</keyword>
<dbReference type="PANTHER" id="PTHR23070">
    <property type="entry name" value="BCS1 AAA-TYPE ATPASE"/>
    <property type="match status" value="1"/>
</dbReference>
<reference evidence="7" key="1">
    <citation type="journal article" date="2021" name="IMA Fungus">
        <title>Genomic characterization of three marine fungi, including Emericellopsis atlantica sp. nov. with signatures of a generalist lifestyle and marine biomass degradation.</title>
        <authorList>
            <person name="Hagestad O.C."/>
            <person name="Hou L."/>
            <person name="Andersen J.H."/>
            <person name="Hansen E.H."/>
            <person name="Altermark B."/>
            <person name="Li C."/>
            <person name="Kuhnert E."/>
            <person name="Cox R.J."/>
            <person name="Crous P.W."/>
            <person name="Spatafora J.W."/>
            <person name="Lail K."/>
            <person name="Amirebrahimi M."/>
            <person name="Lipzen A."/>
            <person name="Pangilinan J."/>
            <person name="Andreopoulos W."/>
            <person name="Hayes R.D."/>
            <person name="Ng V."/>
            <person name="Grigoriev I.V."/>
            <person name="Jackson S.A."/>
            <person name="Sutton T.D.S."/>
            <person name="Dobson A.D.W."/>
            <person name="Rama T."/>
        </authorList>
    </citation>
    <scope>NUCLEOTIDE SEQUENCE</scope>
    <source>
        <strain evidence="7">TRa018bII</strain>
    </source>
</reference>
<dbReference type="SMART" id="SM00382">
    <property type="entry name" value="AAA"/>
    <property type="match status" value="1"/>
</dbReference>
<keyword evidence="4" id="KW-0547">Nucleotide-binding</keyword>
<proteinExistence type="inferred from homology"/>
<evidence type="ECO:0000313" key="7">
    <source>
        <dbReference type="EMBL" id="KAG9234158.1"/>
    </source>
</evidence>
<dbReference type="OrthoDB" id="10251412at2759"/>
<feature type="domain" description="AAA+ ATPase" evidence="5">
    <location>
        <begin position="235"/>
        <end position="383"/>
    </location>
</feature>
<dbReference type="InterPro" id="IPR014851">
    <property type="entry name" value="BCS1_N"/>
</dbReference>
<keyword evidence="4" id="KW-0067">ATP-binding</keyword>
<evidence type="ECO:0000259" key="6">
    <source>
        <dbReference type="SMART" id="SM01024"/>
    </source>
</evidence>
<accession>A0A9P7YHY7</accession>
<keyword evidence="3" id="KW-0496">Mitochondrion</keyword>
<dbReference type="SUPFAM" id="SSF52540">
    <property type="entry name" value="P-loop containing nucleoside triphosphate hydrolases"/>
    <property type="match status" value="1"/>
</dbReference>
<dbReference type="PROSITE" id="PS00674">
    <property type="entry name" value="AAA"/>
    <property type="match status" value="1"/>
</dbReference>
<dbReference type="SMART" id="SM01024">
    <property type="entry name" value="BCS1_N"/>
    <property type="match status" value="1"/>
</dbReference>
<dbReference type="InterPro" id="IPR003593">
    <property type="entry name" value="AAA+_ATPase"/>
</dbReference>
<sequence>MASDKISDSTFLGSAQILSTTLLETFIPGYEHIQQFFLYNYGLDVTILFTSGVALWLGAKALRLAWAMTWEFIGRYLMSEITNSSRRVMAETPVKRTWELPNRDTKPGDDGVAWQNFSHENARSQPLFTPAIGSHSLWYRNTYFEIQRAGFLLFGNDTSFQEKEVLTISCFGRSTKPIKDLIQSAQQQYYHGHQSQTIIKRPAPIAARRHPGAWMETIKRPLRPIGTYAERGIPYRRGYLFHGPPGTGKTSLAFALAGHFGLDIYILSLLDPEISDGNLVILFAMLPLRCVVLIEDVDAAGLVQDRGSDIKAQEGPSVADLVGALKRGDERRISLSGFLNAIDGVASPEGRILVMTTNHPENLDKALIRPGRVDIKVEFKNATQTQIQALFEKMYTNDLPIDKPPLISPEKLPLEQTPPVKINEIVKQFS</sequence>
<organism evidence="7 8">
    <name type="scientific">Amylocarpus encephaloides</name>
    <dbReference type="NCBI Taxonomy" id="45428"/>
    <lineage>
        <taxon>Eukaryota</taxon>
        <taxon>Fungi</taxon>
        <taxon>Dikarya</taxon>
        <taxon>Ascomycota</taxon>
        <taxon>Pezizomycotina</taxon>
        <taxon>Leotiomycetes</taxon>
        <taxon>Helotiales</taxon>
        <taxon>Helotiales incertae sedis</taxon>
        <taxon>Amylocarpus</taxon>
    </lineage>
</organism>
<dbReference type="Gene3D" id="3.40.50.300">
    <property type="entry name" value="P-loop containing nucleotide triphosphate hydrolases"/>
    <property type="match status" value="1"/>
</dbReference>
<dbReference type="AlphaFoldDB" id="A0A9P7YHY7"/>
<keyword evidence="8" id="KW-1185">Reference proteome</keyword>
<evidence type="ECO:0000313" key="8">
    <source>
        <dbReference type="Proteomes" id="UP000824998"/>
    </source>
</evidence>
<dbReference type="InterPro" id="IPR050747">
    <property type="entry name" value="Mitochondrial_chaperone_BCS1"/>
</dbReference>
<keyword evidence="3" id="KW-0472">Membrane</keyword>
<evidence type="ECO:0000256" key="4">
    <source>
        <dbReference type="RuleBase" id="RU003651"/>
    </source>
</evidence>
<gene>
    <name evidence="7" type="ORF">BJ875DRAFT_510282</name>
</gene>
<dbReference type="GO" id="GO:0005524">
    <property type="term" value="F:ATP binding"/>
    <property type="evidence" value="ECO:0007669"/>
    <property type="project" value="UniProtKB-KW"/>
</dbReference>
<comment type="caution">
    <text evidence="7">The sequence shown here is derived from an EMBL/GenBank/DDBJ whole genome shotgun (WGS) entry which is preliminary data.</text>
</comment>
<dbReference type="Pfam" id="PF00004">
    <property type="entry name" value="AAA"/>
    <property type="match status" value="1"/>
</dbReference>